<gene>
    <name evidence="2" type="ORF">SUNI508_00505</name>
</gene>
<sequence>MSASAASKALRPWKPSFGQEFEFLVAYMWDDEDDPDEAKASELPPLTKLPRPAPGTSKADSLWNAEEEVHRRMNETLKDGEIPMAENTVGSWNDKDGFKNMFHLTGDGSVCEVHDLRYKWVAVELKTPPREDLRESFGVNRYVFNLLKSNYRIQVNKSCGYHVHVGTGLRLFPINAMKRIAGLLWAADPLLSCLHPPERRHNGWVGSMREETDLEDYTPAEHWGEKDECKRYYGQSVHFGEYSMEWRKNNKSNADMEEFEKTRQKTPYKPYIGIPGSYYSGSKGFTRNGGGSSSSSSSGTIDSISSNSQEPSSTGGLSAVTTPERMDKEVSANKIWESDQKAANLTFSGLLGKLDDPSTTTVRDPPYYKPSRQRTLPKVAYPGPLPKVLDENTTFRGLEKIFSLESACDFALLFSERLNYNLANINCQVVKAFRYRVGTIEFREAAGTLDPEWSMIWARIAVGLVSWATHAPLRDYLTVVGNCDIGTRDPGSYDVLDLLDHIGLVSEAAYVEKMLHKHAKQWGYIV</sequence>
<dbReference type="PANTHER" id="PTHR36847:SF1">
    <property type="entry name" value="AMIDOLIGASE ENZYME"/>
    <property type="match status" value="1"/>
</dbReference>
<dbReference type="EMBL" id="JARVKF010000112">
    <property type="protein sequence ID" value="KAK9422642.1"/>
    <property type="molecule type" value="Genomic_DNA"/>
</dbReference>
<keyword evidence="3" id="KW-1185">Reference proteome</keyword>
<dbReference type="Proteomes" id="UP001408356">
    <property type="component" value="Unassembled WGS sequence"/>
</dbReference>
<dbReference type="InterPro" id="IPR022025">
    <property type="entry name" value="Amidoligase_2"/>
</dbReference>
<proteinExistence type="predicted"/>
<accession>A0ABR2V6V9</accession>
<feature type="compositionally biased region" description="Polar residues" evidence="1">
    <location>
        <begin position="309"/>
        <end position="321"/>
    </location>
</feature>
<evidence type="ECO:0000313" key="3">
    <source>
        <dbReference type="Proteomes" id="UP001408356"/>
    </source>
</evidence>
<comment type="caution">
    <text evidence="2">The sequence shown here is derived from an EMBL/GenBank/DDBJ whole genome shotgun (WGS) entry which is preliminary data.</text>
</comment>
<evidence type="ECO:0000256" key="1">
    <source>
        <dbReference type="SAM" id="MobiDB-lite"/>
    </source>
</evidence>
<evidence type="ECO:0000313" key="2">
    <source>
        <dbReference type="EMBL" id="KAK9422642.1"/>
    </source>
</evidence>
<feature type="region of interest" description="Disordered" evidence="1">
    <location>
        <begin position="285"/>
        <end position="325"/>
    </location>
</feature>
<feature type="region of interest" description="Disordered" evidence="1">
    <location>
        <begin position="34"/>
        <end position="62"/>
    </location>
</feature>
<dbReference type="PANTHER" id="PTHR36847">
    <property type="entry name" value="AMIDOLIGASE ENZYME"/>
    <property type="match status" value="1"/>
</dbReference>
<protein>
    <submittedName>
        <fullName evidence="2">Amidoligase enzyme</fullName>
    </submittedName>
</protein>
<dbReference type="Pfam" id="PF12224">
    <property type="entry name" value="Amidoligase_2"/>
    <property type="match status" value="1"/>
</dbReference>
<organism evidence="2 3">
    <name type="scientific">Seiridium unicorne</name>
    <dbReference type="NCBI Taxonomy" id="138068"/>
    <lineage>
        <taxon>Eukaryota</taxon>
        <taxon>Fungi</taxon>
        <taxon>Dikarya</taxon>
        <taxon>Ascomycota</taxon>
        <taxon>Pezizomycotina</taxon>
        <taxon>Sordariomycetes</taxon>
        <taxon>Xylariomycetidae</taxon>
        <taxon>Amphisphaeriales</taxon>
        <taxon>Sporocadaceae</taxon>
        <taxon>Seiridium</taxon>
    </lineage>
</organism>
<feature type="compositionally biased region" description="Low complexity" evidence="1">
    <location>
        <begin position="293"/>
        <end position="308"/>
    </location>
</feature>
<name>A0ABR2V6V9_9PEZI</name>
<reference evidence="2 3" key="1">
    <citation type="journal article" date="2024" name="J. Plant Pathol.">
        <title>Sequence and assembly of the genome of Seiridium unicorne, isolate CBS 538.82, causal agent of cypress canker disease.</title>
        <authorList>
            <person name="Scali E."/>
            <person name="Rocca G.D."/>
            <person name="Danti R."/>
            <person name="Garbelotto M."/>
            <person name="Barberini S."/>
            <person name="Baroncelli R."/>
            <person name="Emiliani G."/>
        </authorList>
    </citation>
    <scope>NUCLEOTIDE SEQUENCE [LARGE SCALE GENOMIC DNA]</scope>
    <source>
        <strain evidence="2 3">BM-138-508</strain>
    </source>
</reference>